<dbReference type="Bgee" id="ENSMFAG00000041067">
    <property type="expression patterns" value="Expressed in pituitary gland and 5 other cell types or tissues"/>
</dbReference>
<evidence type="ECO:0000259" key="3">
    <source>
        <dbReference type="Pfam" id="PF21388"/>
    </source>
</evidence>
<keyword evidence="5" id="KW-1185">Reference proteome</keyword>
<organism evidence="4 5">
    <name type="scientific">Macaca fascicularis</name>
    <name type="common">Crab-eating macaque</name>
    <name type="synonym">Cynomolgus monkey</name>
    <dbReference type="NCBI Taxonomy" id="9541"/>
    <lineage>
        <taxon>Eukaryota</taxon>
        <taxon>Metazoa</taxon>
        <taxon>Chordata</taxon>
        <taxon>Craniata</taxon>
        <taxon>Vertebrata</taxon>
        <taxon>Euteleostomi</taxon>
        <taxon>Mammalia</taxon>
        <taxon>Eutheria</taxon>
        <taxon>Euarchontoglires</taxon>
        <taxon>Primates</taxon>
        <taxon>Haplorrhini</taxon>
        <taxon>Catarrhini</taxon>
        <taxon>Cercopithecidae</taxon>
        <taxon>Cercopithecinae</taxon>
        <taxon>Macaca</taxon>
    </lineage>
</organism>
<comment type="similarity">
    <text evidence="1">Belongs to the SPATA2 family.</text>
</comment>
<dbReference type="PANTHER" id="PTHR15326">
    <property type="entry name" value="SPERMATOGENESIS-ASSOCIATED PROTEIN 2/TAMOZHENNIC"/>
    <property type="match status" value="1"/>
</dbReference>
<dbReference type="PANTHER" id="PTHR15326:SF7">
    <property type="entry name" value="SPERMATOGENESIS-ASSOCIATED PROTEIN 2-LIKE PROTEIN"/>
    <property type="match status" value="1"/>
</dbReference>
<feature type="region of interest" description="Disordered" evidence="2">
    <location>
        <begin position="273"/>
        <end position="300"/>
    </location>
</feature>
<reference evidence="4" key="3">
    <citation type="submission" date="2025-09" db="UniProtKB">
        <authorList>
            <consortium name="Ensembl"/>
        </authorList>
    </citation>
    <scope>IDENTIFICATION</scope>
</reference>
<reference evidence="4 5" key="1">
    <citation type="submission" date="2013-03" db="EMBL/GenBank/DDBJ databases">
        <authorList>
            <person name="Warren W."/>
            <person name="Wilson R.K."/>
        </authorList>
    </citation>
    <scope>NUCLEOTIDE SEQUENCE</scope>
</reference>
<evidence type="ECO:0000313" key="4">
    <source>
        <dbReference type="Ensembl" id="ENSMFAP00000062003.1"/>
    </source>
</evidence>
<accession>A0A7N9D792</accession>
<dbReference type="AlphaFoldDB" id="A0A7N9D792"/>
<sequence>MGSSSLSEDYRLCLERELRRGRAGVCGDPSLRAVLWQILVEDFDLHGALQDDALALLTDGLWGRADLAPALRGLARAFELLELAAVHLYLLPWRKEFTTIKTFSGGYVHVLKGVLSDDLLLKSFQKMGYVRRDSHRLMVTALPPACQLVQVALGCFALRLECEILGEVLAQLGTSVLPAEELLQARRASGDVASCVAWLQQRLAQDEEPPPLPPRGSPAAYRAPLDLYRDLQEDEGSEDASLYGEPSPGPDSPSAEVAYRPPLWEQSAKLWGTGGRAWEPPAEELPQASSPPYGALEEGLEPEPSAFSFVSLRRELSRPGDLATPESSAGASPRRIRAEGVPASAYRSVSEPPGYQAHSCLSPGALPTLCCDTCRQLHAAHCAALPAARATRCVCCGGLSGACGCSVHRWTLCSTVVPGPGPRPAGPQVKGSWETAPVVLFSSLARGLGLWSPCPWGSSGHSRGLKSPGQPLLEVGLCPWKAPRAAGLSWPAGAFPHFPALGTQMPTCAGQRGPACSTQCLNLSLRRTLCPKACGSGPAPCSTGLRTWSSTCPRDSPHGCPQGPVGDTEVPPPSSAGADLGGSAGCMADLASGTPALPLGGSAAGPTDRT</sequence>
<gene>
    <name evidence="4" type="primary">SPATA2L</name>
</gene>
<dbReference type="Pfam" id="PF21388">
    <property type="entry name" value="SPATA2_PUB-like"/>
    <property type="match status" value="1"/>
</dbReference>
<evidence type="ECO:0000256" key="1">
    <source>
        <dbReference type="ARBA" id="ARBA00038142"/>
    </source>
</evidence>
<dbReference type="Proteomes" id="UP000233100">
    <property type="component" value="Chromosome 20"/>
</dbReference>
<dbReference type="Gene3D" id="1.20.58.2190">
    <property type="match status" value="1"/>
</dbReference>
<reference evidence="4" key="2">
    <citation type="submission" date="2025-08" db="UniProtKB">
        <authorList>
            <consortium name="Ensembl"/>
        </authorList>
    </citation>
    <scope>IDENTIFICATION</scope>
</reference>
<feature type="region of interest" description="Disordered" evidence="2">
    <location>
        <begin position="552"/>
        <end position="583"/>
    </location>
</feature>
<evidence type="ECO:0000313" key="5">
    <source>
        <dbReference type="Proteomes" id="UP000233100"/>
    </source>
</evidence>
<feature type="region of interest" description="Disordered" evidence="2">
    <location>
        <begin position="233"/>
        <end position="257"/>
    </location>
</feature>
<name>A0A7N9D792_MACFA</name>
<feature type="domain" description="Spermatogenesis-associated protein 2 PUB-like" evidence="3">
    <location>
        <begin position="70"/>
        <end position="195"/>
    </location>
</feature>
<dbReference type="InterPro" id="IPR048839">
    <property type="entry name" value="SPATA2_PUB-like"/>
</dbReference>
<evidence type="ECO:0000256" key="2">
    <source>
        <dbReference type="SAM" id="MobiDB-lite"/>
    </source>
</evidence>
<protein>
    <submittedName>
        <fullName evidence="4">Spermatogenesis associated 2 like</fullName>
    </submittedName>
    <submittedName>
        <fullName evidence="4">Spermatosis associated 2 like</fullName>
    </submittedName>
</protein>
<dbReference type="GO" id="GO:0005737">
    <property type="term" value="C:cytoplasm"/>
    <property type="evidence" value="ECO:0007669"/>
    <property type="project" value="TreeGrafter"/>
</dbReference>
<dbReference type="GeneTree" id="ENSGT00530000063956"/>
<proteinExistence type="inferred from homology"/>
<dbReference type="Ensembl" id="ENSMFAT00000099759.1">
    <property type="protein sequence ID" value="ENSMFAP00000062003.1"/>
    <property type="gene ID" value="ENSMFAG00000041067.2"/>
</dbReference>